<evidence type="ECO:0000256" key="1">
    <source>
        <dbReference type="SAM" id="MobiDB-lite"/>
    </source>
</evidence>
<evidence type="ECO:0000256" key="2">
    <source>
        <dbReference type="SAM" id="Phobius"/>
    </source>
</evidence>
<accession>A0ABT6KJ37</accession>
<keyword evidence="2" id="KW-1133">Transmembrane helix</keyword>
<keyword evidence="2" id="KW-0472">Membrane</keyword>
<gene>
    <name evidence="3" type="ORF">M2152_000082</name>
</gene>
<keyword evidence="2" id="KW-0812">Transmembrane</keyword>
<feature type="transmembrane region" description="Helical" evidence="2">
    <location>
        <begin position="194"/>
        <end position="214"/>
    </location>
</feature>
<organism evidence="3 4">
    <name type="scientific">Antiquaquibacter oligotrophicus</name>
    <dbReference type="NCBI Taxonomy" id="2880260"/>
    <lineage>
        <taxon>Bacteria</taxon>
        <taxon>Bacillati</taxon>
        <taxon>Actinomycetota</taxon>
        <taxon>Actinomycetes</taxon>
        <taxon>Micrococcales</taxon>
        <taxon>Microbacteriaceae</taxon>
        <taxon>Antiquaquibacter</taxon>
    </lineage>
</organism>
<feature type="transmembrane region" description="Helical" evidence="2">
    <location>
        <begin position="129"/>
        <end position="152"/>
    </location>
</feature>
<feature type="compositionally biased region" description="Low complexity" evidence="1">
    <location>
        <begin position="32"/>
        <end position="60"/>
    </location>
</feature>
<dbReference type="EMBL" id="JARXVQ010000001">
    <property type="protein sequence ID" value="MDH6179900.1"/>
    <property type="molecule type" value="Genomic_DNA"/>
</dbReference>
<sequence length="262" mass="28255">MSETTPPPKPRTKKTEVIEDAVVVEETPLVSPPEATAPPVTVPPTVVEPQPEPVAVQEPEPVAPQQPEPVVAPEPQYVYVHTPPPPARKGNRGVGIAIAAASALIFFVVFIVIVAFINLSRTGEFSFDFLANGTIYLPVLFFLLGFAVVVVLANRANWWAYILGSILVALVVYFGTIGAVMLTNNVILRTPEEAAAMFAAGLVDPIVITAALLAREVSLWTGALIARRGRRVTARNVEARAAWEREVADTKAQYERTAYPAP</sequence>
<evidence type="ECO:0000313" key="3">
    <source>
        <dbReference type="EMBL" id="MDH6179900.1"/>
    </source>
</evidence>
<feature type="transmembrane region" description="Helical" evidence="2">
    <location>
        <begin position="94"/>
        <end position="117"/>
    </location>
</feature>
<reference evidence="3 4" key="1">
    <citation type="submission" date="2023-04" db="EMBL/GenBank/DDBJ databases">
        <title>Genome Encyclopedia of Bacteria and Archaea VI: Functional Genomics of Type Strains.</title>
        <authorList>
            <person name="Whitman W."/>
        </authorList>
    </citation>
    <scope>NUCLEOTIDE SEQUENCE [LARGE SCALE GENOMIC DNA]</scope>
    <source>
        <strain evidence="3 4">SG_E_30_P1</strain>
    </source>
</reference>
<keyword evidence="4" id="KW-1185">Reference proteome</keyword>
<evidence type="ECO:0000313" key="4">
    <source>
        <dbReference type="Proteomes" id="UP001160142"/>
    </source>
</evidence>
<dbReference type="RefSeq" id="WP_322132277.1">
    <property type="nucleotide sequence ID" value="NZ_CP085036.1"/>
</dbReference>
<feature type="region of interest" description="Disordered" evidence="1">
    <location>
        <begin position="25"/>
        <end position="66"/>
    </location>
</feature>
<proteinExistence type="predicted"/>
<name>A0ABT6KJ37_9MICO</name>
<dbReference type="Proteomes" id="UP001160142">
    <property type="component" value="Unassembled WGS sequence"/>
</dbReference>
<feature type="transmembrane region" description="Helical" evidence="2">
    <location>
        <begin position="158"/>
        <end position="182"/>
    </location>
</feature>
<protein>
    <submittedName>
        <fullName evidence="3">Uncharacterized protein</fullName>
    </submittedName>
</protein>
<comment type="caution">
    <text evidence="3">The sequence shown here is derived from an EMBL/GenBank/DDBJ whole genome shotgun (WGS) entry which is preliminary data.</text>
</comment>